<feature type="region of interest" description="Disordered" evidence="1">
    <location>
        <begin position="60"/>
        <end position="83"/>
    </location>
</feature>
<gene>
    <name evidence="2" type="ORF">MA16_Dca026782</name>
</gene>
<dbReference type="Proteomes" id="UP000233837">
    <property type="component" value="Unassembled WGS sequence"/>
</dbReference>
<evidence type="ECO:0000313" key="3">
    <source>
        <dbReference type="Proteomes" id="UP000233837"/>
    </source>
</evidence>
<keyword evidence="3" id="KW-1185">Reference proteome</keyword>
<organism evidence="2 3">
    <name type="scientific">Dendrobium catenatum</name>
    <dbReference type="NCBI Taxonomy" id="906689"/>
    <lineage>
        <taxon>Eukaryota</taxon>
        <taxon>Viridiplantae</taxon>
        <taxon>Streptophyta</taxon>
        <taxon>Embryophyta</taxon>
        <taxon>Tracheophyta</taxon>
        <taxon>Spermatophyta</taxon>
        <taxon>Magnoliopsida</taxon>
        <taxon>Liliopsida</taxon>
        <taxon>Asparagales</taxon>
        <taxon>Orchidaceae</taxon>
        <taxon>Epidendroideae</taxon>
        <taxon>Malaxideae</taxon>
        <taxon>Dendrobiinae</taxon>
        <taxon>Dendrobium</taxon>
    </lineage>
</organism>
<dbReference type="PANTHER" id="PTHR34670">
    <property type="entry name" value="EXPRESSED PROTEIN"/>
    <property type="match status" value="1"/>
</dbReference>
<sequence length="83" mass="9198">MEGLIPLLYRAIIQYRNGSQATMGASWFDDSPPPSISYIRLPSDSGRFRALEINQFLSSSSASSPLVATNQLPSQRSTSRRHI</sequence>
<evidence type="ECO:0000256" key="1">
    <source>
        <dbReference type="SAM" id="MobiDB-lite"/>
    </source>
</evidence>
<dbReference type="AlphaFoldDB" id="A0A2I0XHX3"/>
<proteinExistence type="predicted"/>
<reference evidence="2 3" key="2">
    <citation type="journal article" date="2017" name="Nature">
        <title>The Apostasia genome and the evolution of orchids.</title>
        <authorList>
            <person name="Zhang G.Q."/>
            <person name="Liu K.W."/>
            <person name="Li Z."/>
            <person name="Lohaus R."/>
            <person name="Hsiao Y.Y."/>
            <person name="Niu S.C."/>
            <person name="Wang J.Y."/>
            <person name="Lin Y.C."/>
            <person name="Xu Q."/>
            <person name="Chen L.J."/>
            <person name="Yoshida K."/>
            <person name="Fujiwara S."/>
            <person name="Wang Z.W."/>
            <person name="Zhang Y.Q."/>
            <person name="Mitsuda N."/>
            <person name="Wang M."/>
            <person name="Liu G.H."/>
            <person name="Pecoraro L."/>
            <person name="Huang H.X."/>
            <person name="Xiao X.J."/>
            <person name="Lin M."/>
            <person name="Wu X.Y."/>
            <person name="Wu W.L."/>
            <person name="Chen Y.Y."/>
            <person name="Chang S.B."/>
            <person name="Sakamoto S."/>
            <person name="Ohme-Takagi M."/>
            <person name="Yagi M."/>
            <person name="Zeng S.J."/>
            <person name="Shen C.Y."/>
            <person name="Yeh C.M."/>
            <person name="Luo Y.B."/>
            <person name="Tsai W.C."/>
            <person name="Van de Peer Y."/>
            <person name="Liu Z.J."/>
        </authorList>
    </citation>
    <scope>NUCLEOTIDE SEQUENCE [LARGE SCALE GENOMIC DNA]</scope>
    <source>
        <tissue evidence="2">The whole plant</tissue>
    </source>
</reference>
<name>A0A2I0XHX3_9ASPA</name>
<evidence type="ECO:0000313" key="2">
    <source>
        <dbReference type="EMBL" id="PKU87516.1"/>
    </source>
</evidence>
<feature type="compositionally biased region" description="Polar residues" evidence="1">
    <location>
        <begin position="66"/>
        <end position="77"/>
    </location>
</feature>
<accession>A0A2I0XHX3</accession>
<protein>
    <submittedName>
        <fullName evidence="2">Uncharacterized protein</fullName>
    </submittedName>
</protein>
<dbReference type="EMBL" id="KZ501873">
    <property type="protein sequence ID" value="PKU87516.1"/>
    <property type="molecule type" value="Genomic_DNA"/>
</dbReference>
<dbReference type="PANTHER" id="PTHR34670:SF8">
    <property type="entry name" value="EXPRESSED PROTEIN"/>
    <property type="match status" value="1"/>
</dbReference>
<reference evidence="2 3" key="1">
    <citation type="journal article" date="2016" name="Sci. Rep.">
        <title>The Dendrobium catenatum Lindl. genome sequence provides insights into polysaccharide synthase, floral development and adaptive evolution.</title>
        <authorList>
            <person name="Zhang G.Q."/>
            <person name="Xu Q."/>
            <person name="Bian C."/>
            <person name="Tsai W.C."/>
            <person name="Yeh C.M."/>
            <person name="Liu K.W."/>
            <person name="Yoshida K."/>
            <person name="Zhang L.S."/>
            <person name="Chang S.B."/>
            <person name="Chen F."/>
            <person name="Shi Y."/>
            <person name="Su Y.Y."/>
            <person name="Zhang Y.Q."/>
            <person name="Chen L.J."/>
            <person name="Yin Y."/>
            <person name="Lin M."/>
            <person name="Huang H."/>
            <person name="Deng H."/>
            <person name="Wang Z.W."/>
            <person name="Zhu S.L."/>
            <person name="Zhao X."/>
            <person name="Deng C."/>
            <person name="Niu S.C."/>
            <person name="Huang J."/>
            <person name="Wang M."/>
            <person name="Liu G.H."/>
            <person name="Yang H.J."/>
            <person name="Xiao X.J."/>
            <person name="Hsiao Y.Y."/>
            <person name="Wu W.L."/>
            <person name="Chen Y.Y."/>
            <person name="Mitsuda N."/>
            <person name="Ohme-Takagi M."/>
            <person name="Luo Y.B."/>
            <person name="Van de Peer Y."/>
            <person name="Liu Z.J."/>
        </authorList>
    </citation>
    <scope>NUCLEOTIDE SEQUENCE [LARGE SCALE GENOMIC DNA]</scope>
    <source>
        <tissue evidence="2">The whole plant</tissue>
    </source>
</reference>